<dbReference type="AlphaFoldDB" id="A0A1H3WVP5"/>
<protein>
    <submittedName>
        <fullName evidence="6">Glyoxylase, beta-lactamase superfamily II</fullName>
    </submittedName>
</protein>
<proteinExistence type="predicted"/>
<evidence type="ECO:0000256" key="3">
    <source>
        <dbReference type="ARBA" id="ARBA00022801"/>
    </source>
</evidence>
<evidence type="ECO:0000256" key="1">
    <source>
        <dbReference type="ARBA" id="ARBA00001947"/>
    </source>
</evidence>
<evidence type="ECO:0000256" key="4">
    <source>
        <dbReference type="ARBA" id="ARBA00022833"/>
    </source>
</evidence>
<keyword evidence="4" id="KW-0862">Zinc</keyword>
<dbReference type="STRING" id="81409.SAMN04515656_10175"/>
<dbReference type="SMART" id="SM00849">
    <property type="entry name" value="Lactamase_B"/>
    <property type="match status" value="1"/>
</dbReference>
<keyword evidence="2" id="KW-0479">Metal-binding</keyword>
<dbReference type="RefSeq" id="WP_090304051.1">
    <property type="nucleotide sequence ID" value="NZ_FNRK01000001.1"/>
</dbReference>
<keyword evidence="3" id="KW-0378">Hydrolase</keyword>
<feature type="domain" description="Metallo-beta-lactamase" evidence="5">
    <location>
        <begin position="13"/>
        <end position="200"/>
    </location>
</feature>
<dbReference type="SUPFAM" id="SSF56281">
    <property type="entry name" value="Metallo-hydrolase/oxidoreductase"/>
    <property type="match status" value="1"/>
</dbReference>
<dbReference type="Pfam" id="PF00753">
    <property type="entry name" value="Lactamase_B"/>
    <property type="match status" value="1"/>
</dbReference>
<dbReference type="Gene3D" id="3.60.15.10">
    <property type="entry name" value="Ribonuclease Z/Hydroxyacylglutathione hydrolase-like"/>
    <property type="match status" value="1"/>
</dbReference>
<evidence type="ECO:0000313" key="6">
    <source>
        <dbReference type="EMBL" id="SDZ90412.1"/>
    </source>
</evidence>
<reference evidence="6 7" key="1">
    <citation type="submission" date="2016-10" db="EMBL/GenBank/DDBJ databases">
        <authorList>
            <person name="de Groot N.N."/>
        </authorList>
    </citation>
    <scope>NUCLEOTIDE SEQUENCE [LARGE SCALE GENOMIC DNA]</scope>
    <source>
        <strain evidence="6 7">SR12</strain>
    </source>
</reference>
<evidence type="ECO:0000256" key="2">
    <source>
        <dbReference type="ARBA" id="ARBA00022723"/>
    </source>
</evidence>
<dbReference type="InterPro" id="IPR036866">
    <property type="entry name" value="RibonucZ/Hydroxyglut_hydro"/>
</dbReference>
<dbReference type="GO" id="GO:0046872">
    <property type="term" value="F:metal ion binding"/>
    <property type="evidence" value="ECO:0007669"/>
    <property type="project" value="UniProtKB-KW"/>
</dbReference>
<dbReference type="GO" id="GO:0016787">
    <property type="term" value="F:hydrolase activity"/>
    <property type="evidence" value="ECO:0007669"/>
    <property type="project" value="UniProtKB-KW"/>
</dbReference>
<comment type="cofactor">
    <cofactor evidence="1">
        <name>Zn(2+)</name>
        <dbReference type="ChEBI" id="CHEBI:29105"/>
    </cofactor>
</comment>
<dbReference type="InterPro" id="IPR051453">
    <property type="entry name" value="MBL_Glyoxalase_II"/>
</dbReference>
<organism evidence="6 7">
    <name type="scientific">Eubacterium aggregans</name>
    <dbReference type="NCBI Taxonomy" id="81409"/>
    <lineage>
        <taxon>Bacteria</taxon>
        <taxon>Bacillati</taxon>
        <taxon>Bacillota</taxon>
        <taxon>Clostridia</taxon>
        <taxon>Eubacteriales</taxon>
        <taxon>Eubacteriaceae</taxon>
        <taxon>Eubacterium</taxon>
    </lineage>
</organism>
<dbReference type="CDD" id="cd06262">
    <property type="entry name" value="metallo-hydrolase-like_MBL-fold"/>
    <property type="match status" value="1"/>
</dbReference>
<dbReference type="PANTHER" id="PTHR46233">
    <property type="entry name" value="HYDROXYACYLGLUTATHIONE HYDROLASE GLOC"/>
    <property type="match status" value="1"/>
</dbReference>
<dbReference type="OrthoDB" id="367237at2"/>
<accession>A0A1H3WVP5</accession>
<dbReference type="Proteomes" id="UP000199394">
    <property type="component" value="Unassembled WGS sequence"/>
</dbReference>
<evidence type="ECO:0000313" key="7">
    <source>
        <dbReference type="Proteomes" id="UP000199394"/>
    </source>
</evidence>
<keyword evidence="7" id="KW-1185">Reference proteome</keyword>
<name>A0A1H3WVP5_9FIRM</name>
<evidence type="ECO:0000259" key="5">
    <source>
        <dbReference type="SMART" id="SM00849"/>
    </source>
</evidence>
<dbReference type="PANTHER" id="PTHR46233:SF3">
    <property type="entry name" value="HYDROXYACYLGLUTATHIONE HYDROLASE GLOC"/>
    <property type="match status" value="1"/>
</dbReference>
<dbReference type="InterPro" id="IPR001279">
    <property type="entry name" value="Metallo-B-lactamas"/>
</dbReference>
<dbReference type="EMBL" id="FNRK01000001">
    <property type="protein sequence ID" value="SDZ90412.1"/>
    <property type="molecule type" value="Genomic_DNA"/>
</dbReference>
<gene>
    <name evidence="6" type="ORF">SAMN04515656_10175</name>
</gene>
<sequence length="214" mass="23129">MLTISVHCDPLTESNGYLLQCRDEALIIDPNDAVGLGGMLGSTALTTIILTHEHCDHIAGLSELRSRWPQASVIASQACSQALGNAGLNMSRMMSVYLAFQGKGDIDYPGFVCEGASRTFEERLRLEWQGHLLECVGLPGHTGGSTAILLDGERLFSGDYLIPGGETITRLPGGSPERYTEKTLPWLKGLNPGLHVFPGHGEPYVLRKEVLDAL</sequence>